<sequence>MMTTRSFTYYTDAGSSYSPKSNGLSSEMTRTSLETEYATAYDEFCLMIRTAEDEVSNDAKVVAPRKLSYVHRWRQRITPLDIRPPSSPFGTSEFPTSPVAVITPDQLCVTSLPPYDHRTASLLARSPTSDSEPTSTVDEPTNFHDLYDAELEQMIDAHQMQSSSDSSSSISATVYLPQAGVHTTTPIPKVEWTWEEKPRRRTLSSAIRWLPARIKYSVLSTGSAINKVFRR</sequence>
<proteinExistence type="predicted"/>
<dbReference type="Proteomes" id="UP000799118">
    <property type="component" value="Unassembled WGS sequence"/>
</dbReference>
<gene>
    <name evidence="1" type="ORF">BT96DRAFT_882123</name>
</gene>
<keyword evidence="2" id="KW-1185">Reference proteome</keyword>
<accession>A0A6A4HQ63</accession>
<evidence type="ECO:0000313" key="1">
    <source>
        <dbReference type="EMBL" id="KAE9399488.1"/>
    </source>
</evidence>
<dbReference type="EMBL" id="ML769469">
    <property type="protein sequence ID" value="KAE9399488.1"/>
    <property type="molecule type" value="Genomic_DNA"/>
</dbReference>
<evidence type="ECO:0000313" key="2">
    <source>
        <dbReference type="Proteomes" id="UP000799118"/>
    </source>
</evidence>
<organism evidence="1 2">
    <name type="scientific">Gymnopus androsaceus JB14</name>
    <dbReference type="NCBI Taxonomy" id="1447944"/>
    <lineage>
        <taxon>Eukaryota</taxon>
        <taxon>Fungi</taxon>
        <taxon>Dikarya</taxon>
        <taxon>Basidiomycota</taxon>
        <taxon>Agaricomycotina</taxon>
        <taxon>Agaricomycetes</taxon>
        <taxon>Agaricomycetidae</taxon>
        <taxon>Agaricales</taxon>
        <taxon>Marasmiineae</taxon>
        <taxon>Omphalotaceae</taxon>
        <taxon>Gymnopus</taxon>
    </lineage>
</organism>
<protein>
    <submittedName>
        <fullName evidence="1">Uncharacterized protein</fullName>
    </submittedName>
</protein>
<reference evidence="1" key="1">
    <citation type="journal article" date="2019" name="Environ. Microbiol.">
        <title>Fungal ecological strategies reflected in gene transcription - a case study of two litter decomposers.</title>
        <authorList>
            <person name="Barbi F."/>
            <person name="Kohler A."/>
            <person name="Barry K."/>
            <person name="Baskaran P."/>
            <person name="Daum C."/>
            <person name="Fauchery L."/>
            <person name="Ihrmark K."/>
            <person name="Kuo A."/>
            <person name="LaButti K."/>
            <person name="Lipzen A."/>
            <person name="Morin E."/>
            <person name="Grigoriev I.V."/>
            <person name="Henrissat B."/>
            <person name="Lindahl B."/>
            <person name="Martin F."/>
        </authorList>
    </citation>
    <scope>NUCLEOTIDE SEQUENCE</scope>
    <source>
        <strain evidence="1">JB14</strain>
    </source>
</reference>
<name>A0A6A4HQ63_9AGAR</name>
<dbReference type="AlphaFoldDB" id="A0A6A4HQ63"/>
<dbReference type="OrthoDB" id="2880836at2759"/>